<evidence type="ECO:0000313" key="1">
    <source>
        <dbReference type="EMBL" id="SBV50452.1"/>
    </source>
</evidence>
<dbReference type="Proteomes" id="UP000092503">
    <property type="component" value="Unassembled WGS sequence"/>
</dbReference>
<proteinExistence type="predicted"/>
<name>A0A1C3NJ63_9XANT</name>
<accession>A0A1C3NJ63</accession>
<sequence length="29" mass="2850">MVAGPDLAAGMPVRIVAVDGTTLLVQPAS</sequence>
<protein>
    <recommendedName>
        <fullName evidence="3">NfeD-like C-terminal domain-containing protein</fullName>
    </recommendedName>
</protein>
<reference evidence="1 2" key="1">
    <citation type="submission" date="2016-06" db="EMBL/GenBank/DDBJ databases">
        <authorList>
            <person name="Kjaerup R.B."/>
            <person name="Dalgaard T.S."/>
            <person name="Juul-Madsen H.R."/>
        </authorList>
    </citation>
    <scope>NUCLEOTIDE SEQUENCE [LARGE SCALE GENOMIC DNA]</scope>
    <source>
        <strain evidence="1">LMG947</strain>
    </source>
</reference>
<dbReference type="InterPro" id="IPR012340">
    <property type="entry name" value="NA-bd_OB-fold"/>
</dbReference>
<evidence type="ECO:0008006" key="3">
    <source>
        <dbReference type="Google" id="ProtNLM"/>
    </source>
</evidence>
<dbReference type="EMBL" id="FLTX01000017">
    <property type="protein sequence ID" value="SBV50452.1"/>
    <property type="molecule type" value="Genomic_DNA"/>
</dbReference>
<dbReference type="Gene3D" id="2.40.50.140">
    <property type="entry name" value="Nucleic acid-binding proteins"/>
    <property type="match status" value="1"/>
</dbReference>
<evidence type="ECO:0000313" key="2">
    <source>
        <dbReference type="Proteomes" id="UP000092503"/>
    </source>
</evidence>
<dbReference type="AlphaFoldDB" id="A0A1C3NJ63"/>
<organism evidence="1 2">
    <name type="scientific">Xanthomonas bromi</name>
    <dbReference type="NCBI Taxonomy" id="56449"/>
    <lineage>
        <taxon>Bacteria</taxon>
        <taxon>Pseudomonadati</taxon>
        <taxon>Pseudomonadota</taxon>
        <taxon>Gammaproteobacteria</taxon>
        <taxon>Lysobacterales</taxon>
        <taxon>Lysobacteraceae</taxon>
        <taxon>Xanthomonas</taxon>
    </lineage>
</organism>
<gene>
    <name evidence="1" type="ORF">XBLMG947_1232</name>
</gene>